<evidence type="ECO:0000259" key="3">
    <source>
        <dbReference type="Pfam" id="PF01364"/>
    </source>
</evidence>
<sequence length="1271" mass="141445">MKIKILPFLLFSCIFLNLKAENITTTTHQIKWTGIDVWTTDKSSKSVIAFDGASYPEGFLPYFVEGIACDKNSQYKVAIANPVFIPMTDSKELALIQGNQFSSEIEIKTYKQSERGNYYLKIQILPFIQKEGKVLKLQSFELNIEKTPGSLKTPVAENTIHTYASSSVLANGKFVKVKISESGIYKLTYETLNSMGIDPANVRVFGYGGAMLNQNFLTPKYDDLPEVAIYMNKGADGVFNAGDYILFYAQGVNSWQYDSMRKMFVHTLNPYATEGYYFVTSDAGTGKKIQEYSVAPPDNVEIADVNEFVDYQVHEKESYNLINSGKVFYGEQFNDIVNYTFPFTFPNVIQTETAKIRADVMAISSVVSNYTLKLDAQEKTIPVSATIDQNAIGTSANAYFTYKPSDDVLNVNLSYAKPNGSSRGYLNYIEVNARRQLLMSGSVMFFRNVDSLYSENYNNYQLSGANSNVQIWNITDPTNIKKVVTTYNDGLIEFIDSNESVKQYVAIDPTVSSAFSQPTIGNVVPNQNLHGMDPADLLIITHPRFLSQANNLADAHRTKDNMKVQVVTTEQVYNEFSSGTPDATAYRWAAKMLYDKALALGLTQNIPKYLLLFGRGSYDNRNILINSSESLVLTYQADESLNAINSYITDDYFGLLDDNEITNIKSDLMDVGVGRFPVLTEQEAADVVNKTINYMNNSQKGIWKNQLCFVGDDGGDNNGNVHMFQADSVARMVYAANKGFQLDKIYLDAYKQEINASGESYPLAKAKLSSLIHSGIFMLNFTGHAGPFGWTNEQILTTKDVEEMYNVELPIWIAATCDFVAIDGKGISAGEKVLLNPTGGGIAILSAARTVYSANNFSLNKAFSYNLFKKVNGKYNRLGDAMRIAKNQLSGSGDSNKLSYVLLGDPALKLTYPTDYTVITDKINNRVITGNDTIKALSVDSIQGHVIDMNGNTVNDYNGTLEITIYDKNQKITTLNNHGDGFLVFDDRPNVLYSGKANVVNGAFSFVFMVPKDIRYNYGIGRINYYASEPSSDREAQGYFENFIVGGASSNYDKTDTIGPNLNIYLNYKEFKSGDKVNETPLFVANLEDKNGINTVGSGIGHDLRLVIDEDPLTSYTLNEYFLAQTNSYTEGSVQYKIPTLSEGKHTLTFHAWDLLNNSAVSQLDFEVVNGLTPNIFGVYCYPNPAKVNTKFVVLHDRPETILETTVDVFDLVGRRIWTKSQSSAEDLTWDLTDFVGKKVQKGIYLYKVSIKTSNSSLTSKANKIIVTSLQ</sequence>
<organism evidence="4">
    <name type="scientific">uncultured Paludibacter sp</name>
    <dbReference type="NCBI Taxonomy" id="497635"/>
    <lineage>
        <taxon>Bacteria</taxon>
        <taxon>Pseudomonadati</taxon>
        <taxon>Bacteroidota</taxon>
        <taxon>Bacteroidia</taxon>
        <taxon>Bacteroidales</taxon>
        <taxon>Paludibacteraceae</taxon>
        <taxon>Paludibacter</taxon>
        <taxon>environmental samples</taxon>
    </lineage>
</organism>
<dbReference type="InterPro" id="IPR001769">
    <property type="entry name" value="Gingipain"/>
</dbReference>
<evidence type="ECO:0000256" key="2">
    <source>
        <dbReference type="SAM" id="SignalP"/>
    </source>
</evidence>
<dbReference type="Gene3D" id="3.40.50.1460">
    <property type="match status" value="1"/>
</dbReference>
<evidence type="ECO:0000256" key="1">
    <source>
        <dbReference type="ARBA" id="ARBA00022729"/>
    </source>
</evidence>
<dbReference type="SUPFAM" id="SSF52129">
    <property type="entry name" value="Caspase-like"/>
    <property type="match status" value="1"/>
</dbReference>
<accession>A0A653AEA0</accession>
<reference evidence="4" key="1">
    <citation type="submission" date="2018-07" db="EMBL/GenBank/DDBJ databases">
        <authorList>
            <consortium name="Genoscope - CEA"/>
            <person name="William W."/>
        </authorList>
    </citation>
    <scope>NUCLEOTIDE SEQUENCE</scope>
    <source>
        <strain evidence="4">IK1</strain>
    </source>
</reference>
<dbReference type="EMBL" id="UPXZ01000033">
    <property type="protein sequence ID" value="VBB46342.1"/>
    <property type="molecule type" value="Genomic_DNA"/>
</dbReference>
<dbReference type="GO" id="GO:0006508">
    <property type="term" value="P:proteolysis"/>
    <property type="evidence" value="ECO:0007669"/>
    <property type="project" value="InterPro"/>
</dbReference>
<dbReference type="NCBIfam" id="NF033707">
    <property type="entry name" value="T9SS_sortase"/>
    <property type="match status" value="1"/>
</dbReference>
<feature type="chain" id="PRO_5024885784" description="Gingipain domain-containing protein" evidence="2">
    <location>
        <begin position="21"/>
        <end position="1271"/>
    </location>
</feature>
<keyword evidence="1 2" id="KW-0732">Signal</keyword>
<name>A0A653AEA0_9BACT</name>
<dbReference type="InterPro" id="IPR029030">
    <property type="entry name" value="Caspase-like_dom_sf"/>
</dbReference>
<feature type="signal peptide" evidence="2">
    <location>
        <begin position="1"/>
        <end position="20"/>
    </location>
</feature>
<dbReference type="CDD" id="cd02258">
    <property type="entry name" value="Peptidase_C25_N"/>
    <property type="match status" value="1"/>
</dbReference>
<evidence type="ECO:0000313" key="4">
    <source>
        <dbReference type="EMBL" id="VBB46342.1"/>
    </source>
</evidence>
<dbReference type="AlphaFoldDB" id="A0A653AEA0"/>
<proteinExistence type="predicted"/>
<dbReference type="InterPro" id="IPR029031">
    <property type="entry name" value="Gingipain_N_sf"/>
</dbReference>
<protein>
    <recommendedName>
        <fullName evidence="3">Gingipain domain-containing protein</fullName>
    </recommendedName>
</protein>
<dbReference type="Pfam" id="PF01364">
    <property type="entry name" value="Peptidase_C25"/>
    <property type="match status" value="1"/>
</dbReference>
<feature type="domain" description="Gingipain" evidence="3">
    <location>
        <begin position="538"/>
        <end position="910"/>
    </location>
</feature>
<dbReference type="GO" id="GO:0008234">
    <property type="term" value="F:cysteine-type peptidase activity"/>
    <property type="evidence" value="ECO:0007669"/>
    <property type="project" value="InterPro"/>
</dbReference>
<gene>
    <name evidence="4" type="ORF">TRIP_D390021</name>
</gene>
<dbReference type="Gene3D" id="3.40.50.10390">
    <property type="entry name" value="Gingipain r, domain 1"/>
    <property type="match status" value="1"/>
</dbReference>